<gene>
    <name evidence="1" type="ORF">DI595_13210</name>
</gene>
<evidence type="ECO:0000313" key="2">
    <source>
        <dbReference type="Proteomes" id="UP000249769"/>
    </source>
</evidence>
<proteinExistence type="predicted"/>
<dbReference type="AlphaFoldDB" id="A0A2W5F6V9"/>
<protein>
    <submittedName>
        <fullName evidence="1">Uncharacterized protein</fullName>
    </submittedName>
</protein>
<dbReference type="EMBL" id="QFOL01000151">
    <property type="protein sequence ID" value="PZP49607.1"/>
    <property type="molecule type" value="Genomic_DNA"/>
</dbReference>
<evidence type="ECO:0000313" key="1">
    <source>
        <dbReference type="EMBL" id="PZP49607.1"/>
    </source>
</evidence>
<organism evidence="1 2">
    <name type="scientific">Agrobacterium fabrum</name>
    <dbReference type="NCBI Taxonomy" id="1176649"/>
    <lineage>
        <taxon>Bacteria</taxon>
        <taxon>Pseudomonadati</taxon>
        <taxon>Pseudomonadota</taxon>
        <taxon>Alphaproteobacteria</taxon>
        <taxon>Hyphomicrobiales</taxon>
        <taxon>Rhizobiaceae</taxon>
        <taxon>Rhizobium/Agrobacterium group</taxon>
        <taxon>Agrobacterium</taxon>
        <taxon>Agrobacterium tumefaciens complex</taxon>
    </lineage>
</organism>
<dbReference type="Proteomes" id="UP000249769">
    <property type="component" value="Unassembled WGS sequence"/>
</dbReference>
<sequence>MTGKFFAALKQEIGNVRPNTIKMPDDIAAYVIQCHDGDAVAAVETLLDEIHHLQNQLSIATVAMGRGYTRGWKPSAERD</sequence>
<name>A0A2W5F6V9_9HYPH</name>
<accession>A0A2W5F6V9</accession>
<reference evidence="1 2" key="1">
    <citation type="submission" date="2017-08" db="EMBL/GenBank/DDBJ databases">
        <title>Infants hospitalized years apart are colonized by the same room-sourced microbial strains.</title>
        <authorList>
            <person name="Brooks B."/>
            <person name="Olm M.R."/>
            <person name="Firek B.A."/>
            <person name="Baker R."/>
            <person name="Thomas B.C."/>
            <person name="Morowitz M.J."/>
            <person name="Banfield J.F."/>
        </authorList>
    </citation>
    <scope>NUCLEOTIDE SEQUENCE [LARGE SCALE GENOMIC DNA]</scope>
    <source>
        <strain evidence="1">S2_009_000_R2_73</strain>
    </source>
</reference>
<comment type="caution">
    <text evidence="1">The sequence shown here is derived from an EMBL/GenBank/DDBJ whole genome shotgun (WGS) entry which is preliminary data.</text>
</comment>